<organism evidence="6 7">
    <name type="scientific">Vibrio ostreicida</name>
    <dbReference type="NCBI Taxonomy" id="526588"/>
    <lineage>
        <taxon>Bacteria</taxon>
        <taxon>Pseudomonadati</taxon>
        <taxon>Pseudomonadota</taxon>
        <taxon>Gammaproteobacteria</taxon>
        <taxon>Vibrionales</taxon>
        <taxon>Vibrionaceae</taxon>
        <taxon>Vibrio</taxon>
    </lineage>
</organism>
<keyword evidence="4" id="KW-0574">Periplasm</keyword>
<evidence type="ECO:0000256" key="1">
    <source>
        <dbReference type="ARBA" id="ARBA00004418"/>
    </source>
</evidence>
<keyword evidence="7" id="KW-1185">Reference proteome</keyword>
<name>A0ABT8BQL2_9VIBR</name>
<accession>A0ABT8BQL2</accession>
<evidence type="ECO:0000313" key="6">
    <source>
        <dbReference type="EMBL" id="MDN3608395.1"/>
    </source>
</evidence>
<dbReference type="Gene3D" id="1.20.120.1490">
    <property type="match status" value="1"/>
</dbReference>
<dbReference type="InterPro" id="IPR012899">
    <property type="entry name" value="LTXXQ"/>
</dbReference>
<comment type="similarity">
    <text evidence="2">Belongs to the CpxP/Spy family.</text>
</comment>
<dbReference type="Pfam" id="PF07813">
    <property type="entry name" value="LTXXQ"/>
    <property type="match status" value="1"/>
</dbReference>
<dbReference type="PANTHER" id="PTHR38102">
    <property type="entry name" value="PERIPLASMIC CHAPERONE SPY"/>
    <property type="match status" value="1"/>
</dbReference>
<gene>
    <name evidence="6" type="ORF">QWZ16_01210</name>
</gene>
<evidence type="ECO:0000256" key="3">
    <source>
        <dbReference type="ARBA" id="ARBA00022729"/>
    </source>
</evidence>
<evidence type="ECO:0000256" key="5">
    <source>
        <dbReference type="SAM" id="SignalP"/>
    </source>
</evidence>
<dbReference type="CDD" id="cd09916">
    <property type="entry name" value="CpxP_like"/>
    <property type="match status" value="1"/>
</dbReference>
<dbReference type="PANTHER" id="PTHR38102:SF1">
    <property type="entry name" value="PERIPLASMIC CHAPERONE SPY"/>
    <property type="match status" value="1"/>
</dbReference>
<dbReference type="NCBIfam" id="NF009391">
    <property type="entry name" value="PRK12750.1"/>
    <property type="match status" value="1"/>
</dbReference>
<proteinExistence type="inferred from homology"/>
<evidence type="ECO:0000313" key="7">
    <source>
        <dbReference type="Proteomes" id="UP001238540"/>
    </source>
</evidence>
<evidence type="ECO:0000256" key="4">
    <source>
        <dbReference type="ARBA" id="ARBA00022764"/>
    </source>
</evidence>
<keyword evidence="3 5" id="KW-0732">Signal</keyword>
<protein>
    <submittedName>
        <fullName evidence="6">CpxP family protein</fullName>
    </submittedName>
</protein>
<feature type="chain" id="PRO_5046155844" evidence="5">
    <location>
        <begin position="26"/>
        <end position="165"/>
    </location>
</feature>
<dbReference type="RefSeq" id="WP_076588920.1">
    <property type="nucleotide sequence ID" value="NZ_JABEYA020000016.1"/>
</dbReference>
<evidence type="ECO:0000256" key="2">
    <source>
        <dbReference type="ARBA" id="ARBA00008441"/>
    </source>
</evidence>
<dbReference type="InterPro" id="IPR052211">
    <property type="entry name" value="Cpx_auxiliary_protein"/>
</dbReference>
<sequence length="165" mass="18971">MKTAKKLVLAVAVLPLTLGTASVFAFGGKDHKRGPDHGFGLDRSMIRQLDLTEEQKEQLKQWRKTTSSERKIASKENFEAHHAEREANKNKLQSLMLAETFDREAVSKLAKQMVEQQTERKVNMLENQHQMLSILTPEQKIKFVELQKAQAEKRAIKMRERISDS</sequence>
<dbReference type="EMBL" id="JAUFQC010000001">
    <property type="protein sequence ID" value="MDN3608395.1"/>
    <property type="molecule type" value="Genomic_DNA"/>
</dbReference>
<comment type="subcellular location">
    <subcellularLocation>
        <location evidence="1">Periplasm</location>
    </subcellularLocation>
</comment>
<comment type="caution">
    <text evidence="6">The sequence shown here is derived from an EMBL/GenBank/DDBJ whole genome shotgun (WGS) entry which is preliminary data.</text>
</comment>
<feature type="signal peptide" evidence="5">
    <location>
        <begin position="1"/>
        <end position="25"/>
    </location>
</feature>
<reference evidence="7" key="1">
    <citation type="journal article" date="2019" name="Int. J. Syst. Evol. Microbiol.">
        <title>The Global Catalogue of Microorganisms (GCM) 10K type strain sequencing project: providing services to taxonomists for standard genome sequencing and annotation.</title>
        <authorList>
            <consortium name="The Broad Institute Genomics Platform"/>
            <consortium name="The Broad Institute Genome Sequencing Center for Infectious Disease"/>
            <person name="Wu L."/>
            <person name="Ma J."/>
        </authorList>
    </citation>
    <scope>NUCLEOTIDE SEQUENCE [LARGE SCALE GENOMIC DNA]</scope>
    <source>
        <strain evidence="7">CECT 7398</strain>
    </source>
</reference>
<dbReference type="Proteomes" id="UP001238540">
    <property type="component" value="Unassembled WGS sequence"/>
</dbReference>